<evidence type="ECO:0000313" key="6">
    <source>
        <dbReference type="Proteomes" id="UP000247980"/>
    </source>
</evidence>
<gene>
    <name evidence="5" type="ORF">CVS30_16165</name>
</gene>
<evidence type="ECO:0000259" key="4">
    <source>
        <dbReference type="Pfam" id="PF13439"/>
    </source>
</evidence>
<feature type="domain" description="Glycosyltransferase subfamily 4-like N-terminal" evidence="4">
    <location>
        <begin position="18"/>
        <end position="160"/>
    </location>
</feature>
<proteinExistence type="predicted"/>
<protein>
    <submittedName>
        <fullName evidence="5">Glycosyltransferase family 4 protein</fullName>
    </submittedName>
</protein>
<dbReference type="SUPFAM" id="SSF53756">
    <property type="entry name" value="UDP-Glycosyltransferase/glycogen phosphorylase"/>
    <property type="match status" value="1"/>
</dbReference>
<evidence type="ECO:0000313" key="5">
    <source>
        <dbReference type="EMBL" id="PYI37259.1"/>
    </source>
</evidence>
<name>A0A2V5IKS0_9MICC</name>
<dbReference type="RefSeq" id="WP_110486591.1">
    <property type="nucleotide sequence ID" value="NZ_QJVC01000025.1"/>
</dbReference>
<feature type="domain" description="Glycosyl transferase family 1" evidence="3">
    <location>
        <begin position="170"/>
        <end position="289"/>
    </location>
</feature>
<dbReference type="CDD" id="cd03802">
    <property type="entry name" value="GT4_AviGT4-like"/>
    <property type="match status" value="1"/>
</dbReference>
<keyword evidence="2 5" id="KW-0808">Transferase</keyword>
<dbReference type="AlphaFoldDB" id="A0A2V5IKS0"/>
<accession>A0A2V5IKS0</accession>
<keyword evidence="1" id="KW-0328">Glycosyltransferase</keyword>
<dbReference type="Pfam" id="PF13439">
    <property type="entry name" value="Glyco_transf_4"/>
    <property type="match status" value="1"/>
</dbReference>
<reference evidence="5 6" key="1">
    <citation type="submission" date="2018-05" db="EMBL/GenBank/DDBJ databases">
        <title>Genetic diversity of glacier-inhabiting Cryobacterium bacteria in China and description of Cryobacterium mengkeensis sp. nov. and Arthrobacter glacialis sp. nov.</title>
        <authorList>
            <person name="Liu Q."/>
            <person name="Xin Y.-H."/>
        </authorList>
    </citation>
    <scope>NUCLEOTIDE SEQUENCE [LARGE SCALE GENOMIC DNA]</scope>
    <source>
        <strain evidence="5 6">B7</strain>
    </source>
</reference>
<dbReference type="PANTHER" id="PTHR12526">
    <property type="entry name" value="GLYCOSYLTRANSFERASE"/>
    <property type="match status" value="1"/>
</dbReference>
<evidence type="ECO:0000256" key="2">
    <source>
        <dbReference type="ARBA" id="ARBA00022679"/>
    </source>
</evidence>
<dbReference type="Gene3D" id="3.40.50.2000">
    <property type="entry name" value="Glycogen Phosphorylase B"/>
    <property type="match status" value="2"/>
</dbReference>
<dbReference type="InterPro" id="IPR028098">
    <property type="entry name" value="Glyco_trans_4-like_N"/>
</dbReference>
<dbReference type="EMBL" id="QJVC01000025">
    <property type="protein sequence ID" value="PYI37259.1"/>
    <property type="molecule type" value="Genomic_DNA"/>
</dbReference>
<sequence>MRIGLIAPPWIPVPPPAYGGIEAVMDVLARGLSAADHEVVLVASSDSRCPVELVPGTAISNAGSVGSCADELRHAILAYKALSDVDVIHDNTLAGAFYRRRPSEIPVVVTAHGPFSGALRSVYQDCARDASLIAISHHQARTAPKGSVTRTIHHGIDTTRIGWGQGHGGYACFLGRMDPAKGVKEAIEVARLAGMPLRIAAKMRTVAEHEYFDTVVRPLLGAGIEYVGEVNAEEKYQLLREAVALLNPIQWDEPFGMVMIESLSAGTPVIATSRGSAPEIVQEGVTGHLRTTITGLAAALESAPALNRTICRASVEARFSAERMVQKHLTLYGDLLRSRTLPNGASLTLPAAMAVVQDTVVEPRYGP</sequence>
<dbReference type="PANTHER" id="PTHR12526:SF595">
    <property type="entry name" value="BLL5217 PROTEIN"/>
    <property type="match status" value="1"/>
</dbReference>
<dbReference type="Pfam" id="PF00534">
    <property type="entry name" value="Glycos_transf_1"/>
    <property type="match status" value="1"/>
</dbReference>
<dbReference type="OrthoDB" id="9809227at2"/>
<dbReference type="InterPro" id="IPR001296">
    <property type="entry name" value="Glyco_trans_1"/>
</dbReference>
<dbReference type="GO" id="GO:0016757">
    <property type="term" value="F:glycosyltransferase activity"/>
    <property type="evidence" value="ECO:0007669"/>
    <property type="project" value="UniProtKB-KW"/>
</dbReference>
<dbReference type="Proteomes" id="UP000247980">
    <property type="component" value="Unassembled WGS sequence"/>
</dbReference>
<evidence type="ECO:0000256" key="1">
    <source>
        <dbReference type="ARBA" id="ARBA00022676"/>
    </source>
</evidence>
<evidence type="ECO:0000259" key="3">
    <source>
        <dbReference type="Pfam" id="PF00534"/>
    </source>
</evidence>
<organism evidence="5 6">
    <name type="scientific">Arthrobacter psychrolactophilus</name>
    <dbReference type="NCBI Taxonomy" id="92442"/>
    <lineage>
        <taxon>Bacteria</taxon>
        <taxon>Bacillati</taxon>
        <taxon>Actinomycetota</taxon>
        <taxon>Actinomycetes</taxon>
        <taxon>Micrococcales</taxon>
        <taxon>Micrococcaceae</taxon>
        <taxon>Arthrobacter</taxon>
    </lineage>
</organism>
<comment type="caution">
    <text evidence="5">The sequence shown here is derived from an EMBL/GenBank/DDBJ whole genome shotgun (WGS) entry which is preliminary data.</text>
</comment>
<keyword evidence="6" id="KW-1185">Reference proteome</keyword>